<dbReference type="AlphaFoldDB" id="A0A5E4YAW6"/>
<dbReference type="InterPro" id="IPR000073">
    <property type="entry name" value="AB_hydrolase_1"/>
</dbReference>
<feature type="active site" description="Charge relay system" evidence="4">
    <location>
        <position position="298"/>
    </location>
</feature>
<keyword evidence="7" id="KW-1185">Reference proteome</keyword>
<proteinExistence type="inferred from homology"/>
<evidence type="ECO:0000256" key="4">
    <source>
        <dbReference type="PIRSR" id="PIRSR005211-1"/>
    </source>
</evidence>
<keyword evidence="3 6" id="KW-0378">Hydrolase</keyword>
<dbReference type="PANTHER" id="PTHR10794">
    <property type="entry name" value="ABHYDROLASE DOMAIN-CONTAINING PROTEIN"/>
    <property type="match status" value="1"/>
</dbReference>
<dbReference type="InterPro" id="IPR000952">
    <property type="entry name" value="AB_hydrolase_4_CS"/>
</dbReference>
<evidence type="ECO:0000256" key="3">
    <source>
        <dbReference type="ARBA" id="ARBA00022801"/>
    </source>
</evidence>
<accession>A0A5E4YAW6</accession>
<dbReference type="InterPro" id="IPR012020">
    <property type="entry name" value="ABHD4"/>
</dbReference>
<reference evidence="6 7" key="1">
    <citation type="submission" date="2019-08" db="EMBL/GenBank/DDBJ databases">
        <authorList>
            <person name="Peeters C."/>
        </authorList>
    </citation>
    <scope>NUCLEOTIDE SEQUENCE [LARGE SCALE GENOMIC DNA]</scope>
    <source>
        <strain evidence="6 7">LMG 31112</strain>
    </source>
</reference>
<keyword evidence="2" id="KW-0719">Serine esterase</keyword>
<dbReference type="PROSITE" id="PS01133">
    <property type="entry name" value="UPF0017"/>
    <property type="match status" value="1"/>
</dbReference>
<dbReference type="InterPro" id="IPR050960">
    <property type="entry name" value="AB_hydrolase_4_sf"/>
</dbReference>
<evidence type="ECO:0000259" key="5">
    <source>
        <dbReference type="Pfam" id="PF00561"/>
    </source>
</evidence>
<dbReference type="PIRSF" id="PIRSF005211">
    <property type="entry name" value="Ab_hydro_YheT"/>
    <property type="match status" value="1"/>
</dbReference>
<dbReference type="InterPro" id="IPR029058">
    <property type="entry name" value="AB_hydrolase_fold"/>
</dbReference>
<feature type="active site" description="Charge relay system" evidence="4">
    <location>
        <position position="171"/>
    </location>
</feature>
<evidence type="ECO:0000256" key="2">
    <source>
        <dbReference type="ARBA" id="ARBA00022487"/>
    </source>
</evidence>
<evidence type="ECO:0000313" key="7">
    <source>
        <dbReference type="Proteomes" id="UP000343317"/>
    </source>
</evidence>
<sequence>MRVRMGFTDQYGTTMTARQATFLPLDYQPPRWLPDGHSQTIYPALLGRRPSVEFRRETWDTPDGDFVDVDWLVAPPAAEKSPPAPEGWVETPLVVLFHGLEGGSGSHYARTLMREVETRGWRGVIPHFRSCSGRMNRAPRFYHSGDSTEVDWILQRLRANTSGPIFTAGVSLGGNVLLRWLGEREGHAAQVVSAACAISAPLDLRAGGLALSHGFNMVYTRNFLGTLKKKALVKLDQYPGLYDRHLMMAARDLGEFDHVVTAPLHGYRSAFDYYTRASSKPILPAVEVPTLVINARNDPFQPANVLPSQDDVGRYVQLLQPANGGHVGFMSGPFPGGMTWMPLTVLDYFRQFLPSAA</sequence>
<feature type="active site" description="Charge relay system" evidence="4">
    <location>
        <position position="326"/>
    </location>
</feature>
<evidence type="ECO:0000313" key="6">
    <source>
        <dbReference type="EMBL" id="VVE45824.1"/>
    </source>
</evidence>
<dbReference type="Gene3D" id="3.40.50.1820">
    <property type="entry name" value="alpha/beta hydrolase"/>
    <property type="match status" value="1"/>
</dbReference>
<protein>
    <submittedName>
        <fullName evidence="6">Alpha/beta fold family hydrolase</fullName>
    </submittedName>
</protein>
<dbReference type="GO" id="GO:0034338">
    <property type="term" value="F:short-chain carboxylesterase activity"/>
    <property type="evidence" value="ECO:0007669"/>
    <property type="project" value="TreeGrafter"/>
</dbReference>
<dbReference type="SUPFAM" id="SSF53474">
    <property type="entry name" value="alpha/beta-Hydrolases"/>
    <property type="match status" value="1"/>
</dbReference>
<dbReference type="GO" id="GO:0047372">
    <property type="term" value="F:monoacylglycerol lipase activity"/>
    <property type="evidence" value="ECO:0007669"/>
    <property type="project" value="TreeGrafter"/>
</dbReference>
<dbReference type="PANTHER" id="PTHR10794:SF94">
    <property type="entry name" value="ESTERASE YHET-RELATED"/>
    <property type="match status" value="1"/>
</dbReference>
<comment type="similarity">
    <text evidence="1">Belongs to the AB hydrolase superfamily. AB hydrolase 4 family.</text>
</comment>
<dbReference type="Pfam" id="PF00561">
    <property type="entry name" value="Abhydrolase_1"/>
    <property type="match status" value="1"/>
</dbReference>
<organism evidence="6 7">
    <name type="scientific">Pandoraea horticolens</name>
    <dbReference type="NCBI Taxonomy" id="2508298"/>
    <lineage>
        <taxon>Bacteria</taxon>
        <taxon>Pseudomonadati</taxon>
        <taxon>Pseudomonadota</taxon>
        <taxon>Betaproteobacteria</taxon>
        <taxon>Burkholderiales</taxon>
        <taxon>Burkholderiaceae</taxon>
        <taxon>Pandoraea</taxon>
    </lineage>
</organism>
<dbReference type="Proteomes" id="UP000343317">
    <property type="component" value="Unassembled WGS sequence"/>
</dbReference>
<gene>
    <name evidence="6" type="ORF">PHO31112_04398</name>
</gene>
<dbReference type="EMBL" id="CABPSM010000016">
    <property type="protein sequence ID" value="VVE45824.1"/>
    <property type="molecule type" value="Genomic_DNA"/>
</dbReference>
<feature type="domain" description="AB hydrolase-1" evidence="5">
    <location>
        <begin position="92"/>
        <end position="333"/>
    </location>
</feature>
<name>A0A5E4YAW6_9BURK</name>
<evidence type="ECO:0000256" key="1">
    <source>
        <dbReference type="ARBA" id="ARBA00010884"/>
    </source>
</evidence>